<accession>A0A2C6KK44</accession>
<dbReference type="Proteomes" id="UP000221165">
    <property type="component" value="Unassembled WGS sequence"/>
</dbReference>
<proteinExistence type="predicted"/>
<reference evidence="1 2" key="1">
    <citation type="journal article" date="2017" name="Int. J. Parasitol.">
        <title>The genome of the protozoan parasite Cystoisospora suis and a reverse vaccinology approach to identify vaccine candidates.</title>
        <authorList>
            <person name="Palmieri N."/>
            <person name="Shrestha A."/>
            <person name="Ruttkowski B."/>
            <person name="Beck T."/>
            <person name="Vogl C."/>
            <person name="Tomley F."/>
            <person name="Blake D.P."/>
            <person name="Joachim A."/>
        </authorList>
    </citation>
    <scope>NUCLEOTIDE SEQUENCE [LARGE SCALE GENOMIC DNA]</scope>
    <source>
        <strain evidence="1 2">Wien I</strain>
    </source>
</reference>
<protein>
    <submittedName>
        <fullName evidence="1">Cytochrome c oxidase subunit</fullName>
    </submittedName>
</protein>
<keyword evidence="2" id="KW-1185">Reference proteome</keyword>
<dbReference type="RefSeq" id="XP_067918509.1">
    <property type="nucleotide sequence ID" value="XM_068069517.1"/>
</dbReference>
<feature type="non-terminal residue" evidence="1">
    <location>
        <position position="97"/>
    </location>
</feature>
<comment type="caution">
    <text evidence="1">The sequence shown here is derived from an EMBL/GenBank/DDBJ whole genome shotgun (WGS) entry which is preliminary data.</text>
</comment>
<feature type="non-terminal residue" evidence="1">
    <location>
        <position position="1"/>
    </location>
</feature>
<dbReference type="OrthoDB" id="330723at2759"/>
<dbReference type="VEuPathDB" id="ToxoDB:CSUI_009401"/>
<name>A0A2C6KK44_9APIC</name>
<dbReference type="AlphaFoldDB" id="A0A2C6KK44"/>
<organism evidence="1 2">
    <name type="scientific">Cystoisospora suis</name>
    <dbReference type="NCBI Taxonomy" id="483139"/>
    <lineage>
        <taxon>Eukaryota</taxon>
        <taxon>Sar</taxon>
        <taxon>Alveolata</taxon>
        <taxon>Apicomplexa</taxon>
        <taxon>Conoidasida</taxon>
        <taxon>Coccidia</taxon>
        <taxon>Eucoccidiorida</taxon>
        <taxon>Eimeriorina</taxon>
        <taxon>Sarcocystidae</taxon>
        <taxon>Cystoisospora</taxon>
    </lineage>
</organism>
<sequence length="97" mass="11273">SSSSSSAFSPQKANGGDLRFSFSQKRTYLHFGRTMPEDYELPSDTMPKNVHELMAKDPKDLDFFENYWYWKLRGEATILDPENLPKKSYKQLARDMG</sequence>
<gene>
    <name evidence="1" type="ORF">CSUI_009401</name>
</gene>
<dbReference type="GeneID" id="94432728"/>
<dbReference type="EMBL" id="MIGC01005593">
    <property type="protein sequence ID" value="PHJ16784.1"/>
    <property type="molecule type" value="Genomic_DNA"/>
</dbReference>
<evidence type="ECO:0000313" key="1">
    <source>
        <dbReference type="EMBL" id="PHJ16784.1"/>
    </source>
</evidence>
<evidence type="ECO:0000313" key="2">
    <source>
        <dbReference type="Proteomes" id="UP000221165"/>
    </source>
</evidence>